<dbReference type="SUPFAM" id="SSF160240">
    <property type="entry name" value="Cation efflux protein cytoplasmic domain-like"/>
    <property type="match status" value="1"/>
</dbReference>
<dbReference type="InterPro" id="IPR036837">
    <property type="entry name" value="Cation_efflux_CTD_sf"/>
</dbReference>
<dbReference type="GO" id="GO:0008324">
    <property type="term" value="F:monoatomic cation transmembrane transporter activity"/>
    <property type="evidence" value="ECO:0007669"/>
    <property type="project" value="InterPro"/>
</dbReference>
<dbReference type="Gene3D" id="1.20.1510.10">
    <property type="entry name" value="Cation efflux protein transmembrane domain"/>
    <property type="match status" value="1"/>
</dbReference>
<keyword evidence="4 6" id="KW-1133">Transmembrane helix</keyword>
<feature type="domain" description="Cation efflux protein transmembrane" evidence="7">
    <location>
        <begin position="9"/>
        <end position="211"/>
    </location>
</feature>
<feature type="transmembrane region" description="Helical" evidence="6">
    <location>
        <begin position="159"/>
        <end position="179"/>
    </location>
</feature>
<gene>
    <name evidence="8" type="ORF">AVDCRST_MAG10-2152</name>
</gene>
<evidence type="ECO:0000259" key="7">
    <source>
        <dbReference type="Pfam" id="PF01545"/>
    </source>
</evidence>
<dbReference type="InterPro" id="IPR027469">
    <property type="entry name" value="Cation_efflux_TMD_sf"/>
</dbReference>
<feature type="transmembrane region" description="Helical" evidence="6">
    <location>
        <begin position="76"/>
        <end position="96"/>
    </location>
</feature>
<dbReference type="Gene3D" id="3.30.70.1350">
    <property type="entry name" value="Cation efflux protein, cytoplasmic domain"/>
    <property type="match status" value="1"/>
</dbReference>
<organism evidence="8">
    <name type="scientific">uncultured Acidimicrobiales bacterium</name>
    <dbReference type="NCBI Taxonomy" id="310071"/>
    <lineage>
        <taxon>Bacteria</taxon>
        <taxon>Bacillati</taxon>
        <taxon>Actinomycetota</taxon>
        <taxon>Acidimicrobiia</taxon>
        <taxon>Acidimicrobiales</taxon>
        <taxon>environmental samples</taxon>
    </lineage>
</organism>
<keyword evidence="3 6" id="KW-0812">Transmembrane</keyword>
<dbReference type="InterPro" id="IPR002524">
    <property type="entry name" value="Cation_efflux"/>
</dbReference>
<evidence type="ECO:0000256" key="1">
    <source>
        <dbReference type="ARBA" id="ARBA00004141"/>
    </source>
</evidence>
<name>A0A6J4IEV1_9ACTN</name>
<dbReference type="InterPro" id="IPR040177">
    <property type="entry name" value="SLC30A9"/>
</dbReference>
<dbReference type="PANTHER" id="PTHR13414:SF9">
    <property type="entry name" value="PROTON-COUPLED ZINC ANTIPORTER SLC30A9, MITOCHONDRIAL"/>
    <property type="match status" value="1"/>
</dbReference>
<evidence type="ECO:0000256" key="2">
    <source>
        <dbReference type="ARBA" id="ARBA00022448"/>
    </source>
</evidence>
<feature type="transmembrane region" description="Helical" evidence="6">
    <location>
        <begin position="191"/>
        <end position="210"/>
    </location>
</feature>
<dbReference type="AlphaFoldDB" id="A0A6J4IEV1"/>
<keyword evidence="5 6" id="KW-0472">Membrane</keyword>
<proteinExistence type="predicted"/>
<evidence type="ECO:0000256" key="5">
    <source>
        <dbReference type="ARBA" id="ARBA00023136"/>
    </source>
</evidence>
<protein>
    <submittedName>
        <fullName evidence="8">Cation transporter</fullName>
    </submittedName>
</protein>
<dbReference type="NCBIfam" id="TIGR01297">
    <property type="entry name" value="CDF"/>
    <property type="match status" value="1"/>
</dbReference>
<sequence length="304" mass="32552">MQDGSKKAILAAFLANAAIAVAKLVGFFLTGAASMLAEAVHSSADAGNQGLLFLGGARARKTATPEHPFGYGRERYFWSFVVALVLFTLGGLFALYEGIEKLRHPHEIESATVAFVILGLAIVVETVSFRTAIKESLHVKGKESWWQFIRRSKSPELPVVLLEDLGALLGLIFAVVGLGMAEITGSPRWDAVGSIAIGSLLVVIAIVLVIEMKGLLIGESASPAALSGIQQAMESTDRVHKVIHMRTQHIGPDELLVAAKLSFDPTLELPALAEAINDCEHRIRAAVPAARVIYIEPDIERAST</sequence>
<reference evidence="8" key="1">
    <citation type="submission" date="2020-02" db="EMBL/GenBank/DDBJ databases">
        <authorList>
            <person name="Meier V. D."/>
        </authorList>
    </citation>
    <scope>NUCLEOTIDE SEQUENCE</scope>
    <source>
        <strain evidence="8">AVDCRST_MAG10</strain>
    </source>
</reference>
<evidence type="ECO:0000256" key="3">
    <source>
        <dbReference type="ARBA" id="ARBA00022692"/>
    </source>
</evidence>
<dbReference type="GO" id="GO:0016020">
    <property type="term" value="C:membrane"/>
    <property type="evidence" value="ECO:0007669"/>
    <property type="project" value="UniProtKB-SubCell"/>
</dbReference>
<dbReference type="GO" id="GO:0006829">
    <property type="term" value="P:zinc ion transport"/>
    <property type="evidence" value="ECO:0007669"/>
    <property type="project" value="InterPro"/>
</dbReference>
<evidence type="ECO:0000313" key="8">
    <source>
        <dbReference type="EMBL" id="CAA9248439.1"/>
    </source>
</evidence>
<dbReference type="PANTHER" id="PTHR13414">
    <property type="entry name" value="HUEL-CATION TRANSPORTER"/>
    <property type="match status" value="1"/>
</dbReference>
<evidence type="ECO:0000256" key="6">
    <source>
        <dbReference type="SAM" id="Phobius"/>
    </source>
</evidence>
<comment type="subcellular location">
    <subcellularLocation>
        <location evidence="1">Membrane</location>
        <topology evidence="1">Multi-pass membrane protein</topology>
    </subcellularLocation>
</comment>
<accession>A0A6J4IEV1</accession>
<dbReference type="SUPFAM" id="SSF161111">
    <property type="entry name" value="Cation efflux protein transmembrane domain-like"/>
    <property type="match status" value="1"/>
</dbReference>
<evidence type="ECO:0000256" key="4">
    <source>
        <dbReference type="ARBA" id="ARBA00022989"/>
    </source>
</evidence>
<dbReference type="InterPro" id="IPR058533">
    <property type="entry name" value="Cation_efflux_TM"/>
</dbReference>
<dbReference type="Pfam" id="PF01545">
    <property type="entry name" value="Cation_efflux"/>
    <property type="match status" value="1"/>
</dbReference>
<keyword evidence="2" id="KW-0813">Transport</keyword>
<dbReference type="EMBL" id="CADCTB010000130">
    <property type="protein sequence ID" value="CAA9248439.1"/>
    <property type="molecule type" value="Genomic_DNA"/>
</dbReference>